<accession>A0A937ACD7</accession>
<keyword evidence="1" id="KW-1133">Transmembrane helix</keyword>
<gene>
    <name evidence="2" type="ORF">EU981_02360</name>
</gene>
<dbReference type="Proteomes" id="UP000736856">
    <property type="component" value="Unassembled WGS sequence"/>
</dbReference>
<comment type="caution">
    <text evidence="2">The sequence shown here is derived from an EMBL/GenBank/DDBJ whole genome shotgun (WGS) entry which is preliminary data.</text>
</comment>
<evidence type="ECO:0000256" key="1">
    <source>
        <dbReference type="SAM" id="Phobius"/>
    </source>
</evidence>
<feature type="transmembrane region" description="Helical" evidence="1">
    <location>
        <begin position="53"/>
        <end position="77"/>
    </location>
</feature>
<sequence>MRTAIKKYTDSFRDDNGELRNGMILTHLYLIHNATTFGAFIFGLLVGGTEQGVIWFSAIKACFHSVFFVYSICSIVMKKYL</sequence>
<keyword evidence="1" id="KW-0472">Membrane</keyword>
<dbReference type="EMBL" id="SEOL01000003">
    <property type="protein sequence ID" value="MBL0848928.1"/>
    <property type="molecule type" value="Genomic_DNA"/>
</dbReference>
<evidence type="ECO:0000313" key="3">
    <source>
        <dbReference type="Proteomes" id="UP000736856"/>
    </source>
</evidence>
<protein>
    <submittedName>
        <fullName evidence="2">Uncharacterized protein</fullName>
    </submittedName>
</protein>
<name>A0A937ACD7_9HYPH</name>
<feature type="transmembrane region" description="Helical" evidence="1">
    <location>
        <begin position="28"/>
        <end position="47"/>
    </location>
</feature>
<evidence type="ECO:0000313" key="2">
    <source>
        <dbReference type="EMBL" id="MBL0848928.1"/>
    </source>
</evidence>
<organism evidence="2 3">
    <name type="scientific">Candidatus Liberibacter ctenarytainae</name>
    <dbReference type="NCBI Taxonomy" id="2020335"/>
    <lineage>
        <taxon>Bacteria</taxon>
        <taxon>Pseudomonadati</taxon>
        <taxon>Pseudomonadota</taxon>
        <taxon>Alphaproteobacteria</taxon>
        <taxon>Hyphomicrobiales</taxon>
        <taxon>Rhizobiaceae</taxon>
        <taxon>Liberibacter</taxon>
    </lineage>
</organism>
<dbReference type="AlphaFoldDB" id="A0A937ACD7"/>
<keyword evidence="1" id="KW-0812">Transmembrane</keyword>
<reference evidence="2" key="1">
    <citation type="submission" date="2019-02" db="EMBL/GenBank/DDBJ databases">
        <title>A novel Candidatus Liberibacter species associated with the New Zealand native fuchsia psyllid, Ctenarytaina fuchsiae.</title>
        <authorList>
            <person name="Thompson S.M."/>
            <person name="Jorgensen N."/>
            <person name="David C."/>
            <person name="Bulman S.R."/>
            <person name="Smith G.R."/>
        </authorList>
    </citation>
    <scope>NUCLEOTIDE SEQUENCE</scope>
    <source>
        <strain evidence="2">Oxford</strain>
    </source>
</reference>
<proteinExistence type="predicted"/>